<feature type="transmembrane region" description="Helical" evidence="8">
    <location>
        <begin position="70"/>
        <end position="87"/>
    </location>
</feature>
<keyword evidence="4" id="KW-0997">Cell inner membrane</keyword>
<dbReference type="Pfam" id="PF04143">
    <property type="entry name" value="Sulf_transp"/>
    <property type="match status" value="1"/>
</dbReference>
<protein>
    <submittedName>
        <fullName evidence="9">Uncharacterized protein</fullName>
    </submittedName>
</protein>
<proteinExistence type="predicted"/>
<sequence>MDNSKEMHWFTGGILVSLLSVATYFIFEAIEYKTYPFGVTAGFGYIAAMFGNLFGDFAENSVLSKFSKNFLEFFLLVGLVIGGFIAAKQTQTFSLEKIPATWEKYHGKSLTKRYLIVLIGGILLGFGAAFAGGCTTGNILQGWAHLSLGSIVAGISFFASGIITAKILYPKLGGENDTN</sequence>
<dbReference type="EMBL" id="LNQE01000819">
    <property type="protein sequence ID" value="KUG24779.1"/>
    <property type="molecule type" value="Genomic_DNA"/>
</dbReference>
<name>A0A0W8FV49_9ZZZZ</name>
<evidence type="ECO:0000256" key="7">
    <source>
        <dbReference type="ARBA" id="ARBA00023136"/>
    </source>
</evidence>
<evidence type="ECO:0000313" key="9">
    <source>
        <dbReference type="EMBL" id="KUG24779.1"/>
    </source>
</evidence>
<dbReference type="GO" id="GO:0005886">
    <property type="term" value="C:plasma membrane"/>
    <property type="evidence" value="ECO:0007669"/>
    <property type="project" value="UniProtKB-SubCell"/>
</dbReference>
<keyword evidence="5 8" id="KW-0812">Transmembrane</keyword>
<keyword evidence="6 8" id="KW-1133">Transmembrane helix</keyword>
<evidence type="ECO:0000256" key="1">
    <source>
        <dbReference type="ARBA" id="ARBA00004429"/>
    </source>
</evidence>
<evidence type="ECO:0000256" key="6">
    <source>
        <dbReference type="ARBA" id="ARBA00022989"/>
    </source>
</evidence>
<evidence type="ECO:0000256" key="3">
    <source>
        <dbReference type="ARBA" id="ARBA00022475"/>
    </source>
</evidence>
<feature type="transmembrane region" description="Helical" evidence="8">
    <location>
        <begin position="39"/>
        <end position="58"/>
    </location>
</feature>
<dbReference type="InterPro" id="IPR007272">
    <property type="entry name" value="Sulf_transp_TsuA/YedE"/>
</dbReference>
<keyword evidence="7 8" id="KW-0472">Membrane</keyword>
<accession>A0A0W8FV49</accession>
<gene>
    <name evidence="9" type="ORF">ASZ90_005415</name>
</gene>
<comment type="subcellular location">
    <subcellularLocation>
        <location evidence="1">Cell inner membrane</location>
        <topology evidence="1">Multi-pass membrane protein</topology>
    </subcellularLocation>
</comment>
<comment type="caution">
    <text evidence="9">The sequence shown here is derived from an EMBL/GenBank/DDBJ whole genome shotgun (WGS) entry which is preliminary data.</text>
</comment>
<feature type="transmembrane region" description="Helical" evidence="8">
    <location>
        <begin position="114"/>
        <end position="134"/>
    </location>
</feature>
<dbReference type="AlphaFoldDB" id="A0A0W8FV49"/>
<evidence type="ECO:0000256" key="2">
    <source>
        <dbReference type="ARBA" id="ARBA00022448"/>
    </source>
</evidence>
<evidence type="ECO:0000256" key="5">
    <source>
        <dbReference type="ARBA" id="ARBA00022692"/>
    </source>
</evidence>
<feature type="transmembrane region" description="Helical" evidence="8">
    <location>
        <begin position="7"/>
        <end position="27"/>
    </location>
</feature>
<keyword evidence="3" id="KW-1003">Cell membrane</keyword>
<feature type="transmembrane region" description="Helical" evidence="8">
    <location>
        <begin position="146"/>
        <end position="169"/>
    </location>
</feature>
<keyword evidence="2" id="KW-0813">Transport</keyword>
<dbReference type="PANTHER" id="PTHR30574:SF1">
    <property type="entry name" value="SULPHUR TRANSPORT DOMAIN-CONTAINING PROTEIN"/>
    <property type="match status" value="1"/>
</dbReference>
<dbReference type="PANTHER" id="PTHR30574">
    <property type="entry name" value="INNER MEMBRANE PROTEIN YEDE"/>
    <property type="match status" value="1"/>
</dbReference>
<evidence type="ECO:0000256" key="4">
    <source>
        <dbReference type="ARBA" id="ARBA00022519"/>
    </source>
</evidence>
<reference evidence="9" key="1">
    <citation type="journal article" date="2015" name="Proc. Natl. Acad. Sci. U.S.A.">
        <title>Networks of energetic and metabolic interactions define dynamics in microbial communities.</title>
        <authorList>
            <person name="Embree M."/>
            <person name="Liu J.K."/>
            <person name="Al-Bassam M.M."/>
            <person name="Zengler K."/>
        </authorList>
    </citation>
    <scope>NUCLEOTIDE SEQUENCE</scope>
</reference>
<organism evidence="9">
    <name type="scientific">hydrocarbon metagenome</name>
    <dbReference type="NCBI Taxonomy" id="938273"/>
    <lineage>
        <taxon>unclassified sequences</taxon>
        <taxon>metagenomes</taxon>
        <taxon>ecological metagenomes</taxon>
    </lineage>
</organism>
<evidence type="ECO:0000256" key="8">
    <source>
        <dbReference type="SAM" id="Phobius"/>
    </source>
</evidence>